<feature type="transmembrane region" description="Helical" evidence="1">
    <location>
        <begin position="84"/>
        <end position="103"/>
    </location>
</feature>
<evidence type="ECO:0000256" key="1">
    <source>
        <dbReference type="SAM" id="Phobius"/>
    </source>
</evidence>
<accession>F2ASH7</accession>
<reference evidence="2 3" key="1">
    <citation type="journal article" date="2013" name="Mar. Genomics">
        <title>Expression of sulfatases in Rhodopirellula baltica and the diversity of sulfatases in the genus Rhodopirellula.</title>
        <authorList>
            <person name="Wegner C.E."/>
            <person name="Richter-Heitmann T."/>
            <person name="Klindworth A."/>
            <person name="Klockow C."/>
            <person name="Richter M."/>
            <person name="Achstetter T."/>
            <person name="Glockner F.O."/>
            <person name="Harder J."/>
        </authorList>
    </citation>
    <scope>NUCLEOTIDE SEQUENCE [LARGE SCALE GENOMIC DNA]</scope>
    <source>
        <strain evidence="2 3">WH47</strain>
    </source>
</reference>
<name>F2ASH7_RHOBT</name>
<dbReference type="EMBL" id="AFAR01000144">
    <property type="protein sequence ID" value="EGF27378.1"/>
    <property type="molecule type" value="Genomic_DNA"/>
</dbReference>
<protein>
    <submittedName>
        <fullName evidence="2">Uncharacterized protein</fullName>
    </submittedName>
</protein>
<gene>
    <name evidence="2" type="ORF">RBWH47_03307</name>
</gene>
<sequence length="131" mass="15103">MPVEENEQGKSEDWYRQQGFLVAVSLGWAEDVPAPNRFIEAAKYLIPRKIRLTTFNPSLQDIYYEYLTDLAQCKSGLSRFASTIRFNIELLTIFVQSLGIWLLDSILKVSGRLGVVLLWVLIVFYVKRLLS</sequence>
<keyword evidence="1" id="KW-0812">Transmembrane</keyword>
<dbReference type="Proteomes" id="UP000006222">
    <property type="component" value="Unassembled WGS sequence"/>
</dbReference>
<proteinExistence type="predicted"/>
<comment type="caution">
    <text evidence="2">The sequence shown here is derived from an EMBL/GenBank/DDBJ whole genome shotgun (WGS) entry which is preliminary data.</text>
</comment>
<keyword evidence="1" id="KW-0472">Membrane</keyword>
<organism evidence="2 3">
    <name type="scientific">Rhodopirellula baltica WH47</name>
    <dbReference type="NCBI Taxonomy" id="991778"/>
    <lineage>
        <taxon>Bacteria</taxon>
        <taxon>Pseudomonadati</taxon>
        <taxon>Planctomycetota</taxon>
        <taxon>Planctomycetia</taxon>
        <taxon>Pirellulales</taxon>
        <taxon>Pirellulaceae</taxon>
        <taxon>Rhodopirellula</taxon>
    </lineage>
</organism>
<dbReference type="AlphaFoldDB" id="F2ASH7"/>
<evidence type="ECO:0000313" key="3">
    <source>
        <dbReference type="Proteomes" id="UP000006222"/>
    </source>
</evidence>
<feature type="transmembrane region" description="Helical" evidence="1">
    <location>
        <begin position="109"/>
        <end position="126"/>
    </location>
</feature>
<evidence type="ECO:0000313" key="2">
    <source>
        <dbReference type="EMBL" id="EGF27378.1"/>
    </source>
</evidence>
<keyword evidence="1" id="KW-1133">Transmembrane helix</keyword>